<dbReference type="PROSITE" id="PS50404">
    <property type="entry name" value="GST_NTER"/>
    <property type="match status" value="1"/>
</dbReference>
<dbReference type="AlphaFoldDB" id="A0A369KCN9"/>
<protein>
    <recommendedName>
        <fullName evidence="1">GST N-terminal domain-containing protein</fullName>
    </recommendedName>
</protein>
<dbReference type="STRING" id="39966.A0A369KCN9"/>
<name>A0A369KCN9_HYPMA</name>
<dbReference type="InParanoid" id="A0A369KCN9"/>
<dbReference type="InterPro" id="IPR036249">
    <property type="entry name" value="Thioredoxin-like_sf"/>
</dbReference>
<comment type="caution">
    <text evidence="2">The sequence shown here is derived from an EMBL/GenBank/DDBJ whole genome shotgun (WGS) entry which is preliminary data.</text>
</comment>
<organism evidence="2 3">
    <name type="scientific">Hypsizygus marmoreus</name>
    <name type="common">White beech mushroom</name>
    <name type="synonym">Agaricus marmoreus</name>
    <dbReference type="NCBI Taxonomy" id="39966"/>
    <lineage>
        <taxon>Eukaryota</taxon>
        <taxon>Fungi</taxon>
        <taxon>Dikarya</taxon>
        <taxon>Basidiomycota</taxon>
        <taxon>Agaricomycotina</taxon>
        <taxon>Agaricomycetes</taxon>
        <taxon>Agaricomycetidae</taxon>
        <taxon>Agaricales</taxon>
        <taxon>Tricholomatineae</taxon>
        <taxon>Lyophyllaceae</taxon>
        <taxon>Hypsizygus</taxon>
    </lineage>
</organism>
<dbReference type="Pfam" id="PF13409">
    <property type="entry name" value="GST_N_2"/>
    <property type="match status" value="1"/>
</dbReference>
<accession>A0A369KCN9</accession>
<dbReference type="OrthoDB" id="412788at2759"/>
<sequence length="349" mass="38882">MPSTIPKAVLYYSPASVWSAAVLLTLEEKGYADDEIDRKQVNLAKGDNYDPTFLRLNAKATVPTLVVPMQNTLSDDMDSRYKALTETEAIVEFLDKSRSAMSRTHTTSALPAPALAPATIAFSMKSKTIIHYLHSELGNPNNLRYLNARDDASLRSLSAELYPVFQQKQQTLAQYITEAEEEKIHASVKTSNFWREKKSAVEVLLSVYENGGKAESELDEDAKAQREEFFKEARKAWEVDLRDILIKVNSEIIGPYSLGDQFSVGDLHLAAWIARLVKLAGGTYEDDGQTAIGKLENHIGSGFALPKDFQAEDGESKEARPGYQSKLGAFWDAMRGRPSWNKVYGQGIY</sequence>
<keyword evidence="3" id="KW-1185">Reference proteome</keyword>
<evidence type="ECO:0000259" key="1">
    <source>
        <dbReference type="PROSITE" id="PS50404"/>
    </source>
</evidence>
<dbReference type="Gene3D" id="3.40.30.10">
    <property type="entry name" value="Glutaredoxin"/>
    <property type="match status" value="1"/>
</dbReference>
<dbReference type="Proteomes" id="UP000076154">
    <property type="component" value="Unassembled WGS sequence"/>
</dbReference>
<feature type="domain" description="GST N-terminal" evidence="1">
    <location>
        <begin position="6"/>
        <end position="102"/>
    </location>
</feature>
<dbReference type="InterPro" id="IPR004045">
    <property type="entry name" value="Glutathione_S-Trfase_N"/>
</dbReference>
<gene>
    <name evidence="2" type="ORF">Hypma_015549</name>
</gene>
<dbReference type="SUPFAM" id="SSF52833">
    <property type="entry name" value="Thioredoxin-like"/>
    <property type="match status" value="1"/>
</dbReference>
<dbReference type="EMBL" id="LUEZ02000010">
    <property type="protein sequence ID" value="RDB29504.1"/>
    <property type="molecule type" value="Genomic_DNA"/>
</dbReference>
<reference evidence="2" key="1">
    <citation type="submission" date="2018-04" db="EMBL/GenBank/DDBJ databases">
        <title>Whole genome sequencing of Hypsizygus marmoreus.</title>
        <authorList>
            <person name="Choi I.-G."/>
            <person name="Min B."/>
            <person name="Kim J.-G."/>
            <person name="Kim S."/>
            <person name="Oh Y.-L."/>
            <person name="Kong W.-S."/>
            <person name="Park H."/>
            <person name="Jeong J."/>
            <person name="Song E.-S."/>
        </authorList>
    </citation>
    <scope>NUCLEOTIDE SEQUENCE [LARGE SCALE GENOMIC DNA]</scope>
    <source>
        <strain evidence="2">51987-8</strain>
    </source>
</reference>
<evidence type="ECO:0000313" key="2">
    <source>
        <dbReference type="EMBL" id="RDB29504.1"/>
    </source>
</evidence>
<evidence type="ECO:0000313" key="3">
    <source>
        <dbReference type="Proteomes" id="UP000076154"/>
    </source>
</evidence>
<proteinExistence type="predicted"/>